<accession>A0A2K8KP17</accession>
<dbReference type="CDD" id="cd12797">
    <property type="entry name" value="M23_peptidase"/>
    <property type="match status" value="1"/>
</dbReference>
<evidence type="ECO:0000313" key="4">
    <source>
        <dbReference type="Proteomes" id="UP000229757"/>
    </source>
</evidence>
<proteinExistence type="predicted"/>
<organism evidence="3 4">
    <name type="scientific">Reinekea forsetii</name>
    <dbReference type="NCBI Taxonomy" id="1336806"/>
    <lineage>
        <taxon>Bacteria</taxon>
        <taxon>Pseudomonadati</taxon>
        <taxon>Pseudomonadota</taxon>
        <taxon>Gammaproteobacteria</taxon>
        <taxon>Oceanospirillales</taxon>
        <taxon>Saccharospirillaceae</taxon>
        <taxon>Reinekea</taxon>
    </lineage>
</organism>
<dbReference type="FunFam" id="2.70.70.10:FF:000019">
    <property type="entry name" value="M23 family peptidase"/>
    <property type="match status" value="1"/>
</dbReference>
<evidence type="ECO:0000256" key="1">
    <source>
        <dbReference type="SAM" id="SignalP"/>
    </source>
</evidence>
<dbReference type="Proteomes" id="UP000229757">
    <property type="component" value="Chromosome"/>
</dbReference>
<evidence type="ECO:0000259" key="2">
    <source>
        <dbReference type="Pfam" id="PF01551"/>
    </source>
</evidence>
<dbReference type="InterPro" id="IPR011055">
    <property type="entry name" value="Dup_hybrid_motif"/>
</dbReference>
<dbReference type="PANTHER" id="PTHR21666">
    <property type="entry name" value="PEPTIDASE-RELATED"/>
    <property type="match status" value="1"/>
</dbReference>
<sequence>MMSIQLKRIVRISPLLFICLMNQSAAKLMVVIEQAAVSGGYLIVQTDPGNSVQFQDRLYQTDSDGYLAIGIGRELAGQHELAVTDDIGQTESLDLWIDSRSFNIQRVSGLPKELVTPPKSFTDRIVREAQAVKRARAAGNELLFWREEQFIWPAQGRISGVYGSQRYYNDIPGSPHWGVDIASPTGSPVIAPAGGIVVLAEADLYFSGGTLVLDHGGGLSSSFLHLSKLLVEVGQVVAQGQLLAEIGASGRATGPHLDWRMNLHGERIDAVLWVDTPVP</sequence>
<protein>
    <submittedName>
        <fullName evidence="3">Peptidase, M23B family</fullName>
    </submittedName>
</protein>
<keyword evidence="1" id="KW-0732">Signal</keyword>
<dbReference type="GO" id="GO:0004222">
    <property type="term" value="F:metalloendopeptidase activity"/>
    <property type="evidence" value="ECO:0007669"/>
    <property type="project" value="TreeGrafter"/>
</dbReference>
<dbReference type="KEGG" id="rfo:REIFOR_01381"/>
<dbReference type="SUPFAM" id="SSF51261">
    <property type="entry name" value="Duplicated hybrid motif"/>
    <property type="match status" value="1"/>
</dbReference>
<gene>
    <name evidence="3" type="ORF">REIFOR_01381</name>
</gene>
<dbReference type="PANTHER" id="PTHR21666:SF285">
    <property type="entry name" value="M23 FAMILY METALLOPEPTIDASE"/>
    <property type="match status" value="1"/>
</dbReference>
<dbReference type="InterPro" id="IPR016047">
    <property type="entry name" value="M23ase_b-sheet_dom"/>
</dbReference>
<dbReference type="Pfam" id="PF01551">
    <property type="entry name" value="Peptidase_M23"/>
    <property type="match status" value="1"/>
</dbReference>
<evidence type="ECO:0000313" key="3">
    <source>
        <dbReference type="EMBL" id="ATX76527.1"/>
    </source>
</evidence>
<feature type="signal peptide" evidence="1">
    <location>
        <begin position="1"/>
        <end position="26"/>
    </location>
</feature>
<name>A0A2K8KP17_9GAMM</name>
<dbReference type="OrthoDB" id="9805070at2"/>
<dbReference type="Gene3D" id="2.70.70.10">
    <property type="entry name" value="Glucose Permease (Domain IIA)"/>
    <property type="match status" value="1"/>
</dbReference>
<dbReference type="EMBL" id="CP011797">
    <property type="protein sequence ID" value="ATX76527.1"/>
    <property type="molecule type" value="Genomic_DNA"/>
</dbReference>
<keyword evidence="4" id="KW-1185">Reference proteome</keyword>
<feature type="domain" description="M23ase beta-sheet core" evidence="2">
    <location>
        <begin position="175"/>
        <end position="269"/>
    </location>
</feature>
<dbReference type="AlphaFoldDB" id="A0A2K8KP17"/>
<dbReference type="RefSeq" id="WP_100256865.1">
    <property type="nucleotide sequence ID" value="NZ_CP011797.1"/>
</dbReference>
<reference evidence="3 4" key="1">
    <citation type="journal article" date="2017" name="Environ. Microbiol.">
        <title>Genomic and physiological analyses of 'Reinekea forsetii' reveal a versatile opportunistic lifestyle during spring algae blooms.</title>
        <authorList>
            <person name="Avci B."/>
            <person name="Hahnke R.L."/>
            <person name="Chafee M."/>
            <person name="Fischer T."/>
            <person name="Gruber-Vodicka H."/>
            <person name="Tegetmeyer H.E."/>
            <person name="Harder J."/>
            <person name="Fuchs B.M."/>
            <person name="Amann R.I."/>
            <person name="Teeling H."/>
        </authorList>
    </citation>
    <scope>NUCLEOTIDE SEQUENCE [LARGE SCALE GENOMIC DNA]</scope>
    <source>
        <strain evidence="3 4">Hel1_31_D35</strain>
    </source>
</reference>
<feature type="chain" id="PRO_5014862249" evidence="1">
    <location>
        <begin position="27"/>
        <end position="279"/>
    </location>
</feature>
<dbReference type="InterPro" id="IPR050570">
    <property type="entry name" value="Cell_wall_metabolism_enzyme"/>
</dbReference>